<feature type="chain" id="PRO_5019080662" evidence="1">
    <location>
        <begin position="23"/>
        <end position="97"/>
    </location>
</feature>
<gene>
    <name evidence="2" type="ORF">EOE67_17850</name>
</gene>
<evidence type="ECO:0000256" key="1">
    <source>
        <dbReference type="SAM" id="SignalP"/>
    </source>
</evidence>
<keyword evidence="1" id="KW-0732">Signal</keyword>
<proteinExistence type="predicted"/>
<dbReference type="EMBL" id="SACS01000025">
    <property type="protein sequence ID" value="RVU33198.1"/>
    <property type="molecule type" value="Genomic_DNA"/>
</dbReference>
<dbReference type="RefSeq" id="WP_127700694.1">
    <property type="nucleotide sequence ID" value="NZ_SACS01000025.1"/>
</dbReference>
<dbReference type="OrthoDB" id="9859178at2"/>
<keyword evidence="3" id="KW-1185">Reference proteome</keyword>
<sequence length="97" mass="10227">MKTLTSMIFVTGLMFSSAAAVAAQPTQELTEQVAKVLAVQATQVSDAIQQQITASLQASLDEVVALATAEVTDNNQIVAIKTTSQVKGVEQPESMME</sequence>
<accession>A0A437QF48</accession>
<dbReference type="Proteomes" id="UP000283077">
    <property type="component" value="Unassembled WGS sequence"/>
</dbReference>
<dbReference type="AlphaFoldDB" id="A0A437QF48"/>
<name>A0A437QF48_9GAMM</name>
<evidence type="ECO:0000313" key="3">
    <source>
        <dbReference type="Proteomes" id="UP000283077"/>
    </source>
</evidence>
<reference evidence="2 3" key="1">
    <citation type="submission" date="2019-01" db="EMBL/GenBank/DDBJ databases">
        <authorList>
            <person name="Chen W.-M."/>
        </authorList>
    </citation>
    <scope>NUCLEOTIDE SEQUENCE [LARGE SCALE GENOMIC DNA]</scope>
    <source>
        <strain evidence="2 3">KYPC3</strain>
    </source>
</reference>
<organism evidence="2 3">
    <name type="scientific">Rheinheimera riviphila</name>
    <dbReference type="NCBI Taxonomy" id="1834037"/>
    <lineage>
        <taxon>Bacteria</taxon>
        <taxon>Pseudomonadati</taxon>
        <taxon>Pseudomonadota</taxon>
        <taxon>Gammaproteobacteria</taxon>
        <taxon>Chromatiales</taxon>
        <taxon>Chromatiaceae</taxon>
        <taxon>Rheinheimera</taxon>
    </lineage>
</organism>
<feature type="signal peptide" evidence="1">
    <location>
        <begin position="1"/>
        <end position="22"/>
    </location>
</feature>
<protein>
    <submittedName>
        <fullName evidence="2">Uncharacterized protein</fullName>
    </submittedName>
</protein>
<comment type="caution">
    <text evidence="2">The sequence shown here is derived from an EMBL/GenBank/DDBJ whole genome shotgun (WGS) entry which is preliminary data.</text>
</comment>
<evidence type="ECO:0000313" key="2">
    <source>
        <dbReference type="EMBL" id="RVU33198.1"/>
    </source>
</evidence>